<proteinExistence type="predicted"/>
<dbReference type="EMBL" id="UINC01000408">
    <property type="protein sequence ID" value="SUZ54790.1"/>
    <property type="molecule type" value="Genomic_DNA"/>
</dbReference>
<keyword evidence="1" id="KW-0812">Transmembrane</keyword>
<organism evidence="2">
    <name type="scientific">marine metagenome</name>
    <dbReference type="NCBI Taxonomy" id="408172"/>
    <lineage>
        <taxon>unclassified sequences</taxon>
        <taxon>metagenomes</taxon>
        <taxon>ecological metagenomes</taxon>
    </lineage>
</organism>
<gene>
    <name evidence="2" type="ORF">METZ01_LOCUS7644</name>
</gene>
<evidence type="ECO:0000256" key="1">
    <source>
        <dbReference type="SAM" id="Phobius"/>
    </source>
</evidence>
<protein>
    <submittedName>
        <fullName evidence="2">Uncharacterized protein</fullName>
    </submittedName>
</protein>
<keyword evidence="1" id="KW-1133">Transmembrane helix</keyword>
<keyword evidence="1" id="KW-0472">Membrane</keyword>
<dbReference type="AlphaFoldDB" id="A0A381NJR1"/>
<accession>A0A381NJR1</accession>
<reference evidence="2" key="1">
    <citation type="submission" date="2018-05" db="EMBL/GenBank/DDBJ databases">
        <authorList>
            <person name="Lanie J.A."/>
            <person name="Ng W.-L."/>
            <person name="Kazmierczak K.M."/>
            <person name="Andrzejewski T.M."/>
            <person name="Davidsen T.M."/>
            <person name="Wayne K.J."/>
            <person name="Tettelin H."/>
            <person name="Glass J.I."/>
            <person name="Rusch D."/>
            <person name="Podicherti R."/>
            <person name="Tsui H.-C.T."/>
            <person name="Winkler M.E."/>
        </authorList>
    </citation>
    <scope>NUCLEOTIDE SEQUENCE</scope>
</reference>
<evidence type="ECO:0000313" key="2">
    <source>
        <dbReference type="EMBL" id="SUZ54790.1"/>
    </source>
</evidence>
<feature type="transmembrane region" description="Helical" evidence="1">
    <location>
        <begin position="21"/>
        <end position="43"/>
    </location>
</feature>
<name>A0A381NJR1_9ZZZZ</name>
<sequence length="44" mass="4935">MRRRSQVVIALERSGVFAKELGFLVRIDWVLANVIIGCTFSPVS</sequence>